<dbReference type="InterPro" id="IPR038538">
    <property type="entry name" value="MTERF_sf"/>
</dbReference>
<evidence type="ECO:0000313" key="4">
    <source>
        <dbReference type="Proteomes" id="UP001607302"/>
    </source>
</evidence>
<dbReference type="PANTHER" id="PTHR15437">
    <property type="entry name" value="TRANSCRIPTION TERMINATION FACTOR, MITOCHONDRIAL"/>
    <property type="match status" value="1"/>
</dbReference>
<sequence>MANQLTCNLVTLIIKAYQLQTYSLLLQYSIKSKICLFNLLTIQVIRRYSFNTHKYNRFYKKDMYNTYVNAYRKPDRSLITDLSNILSINKYEALKIWKGITKYKVLTKKEIINMITIANKAGLSVPSIIENLPILIENIDTLEEKITCIKNLDNDINEMLPLLNISRDYLGVLMFSKDIIKGKKINKVKYLANELQCSICTLCKYIENEPAIIALSIRRIKGVIKILKEFNYELKDILIALWIFNYNERTIYRRSSIMQAAGMKKMSPWIIRSSMHELRKHIRMLRKKKILEDIYGNHIDFLVRKLNLSEEEIRFFINRSPDLLDIPVNKLDKVINILHKYGYDGQDILMYQRIFLLRTTLLEERLKILQQLRGKHRLSLLYCNSKIFETVVLNTFKPNNKPIPDTDDK</sequence>
<evidence type="ECO:0000256" key="1">
    <source>
        <dbReference type="ARBA" id="ARBA00007692"/>
    </source>
</evidence>
<comment type="similarity">
    <text evidence="1">Belongs to the mTERF family.</text>
</comment>
<dbReference type="PANTHER" id="PTHR15437:SF6">
    <property type="entry name" value="TRANSCRIPTION TERMINATION FACTOR, MITOCHONDRIAL"/>
    <property type="match status" value="1"/>
</dbReference>
<organism evidence="3 4">
    <name type="scientific">Vespula squamosa</name>
    <name type="common">Southern yellow jacket</name>
    <name type="synonym">Wasp</name>
    <dbReference type="NCBI Taxonomy" id="30214"/>
    <lineage>
        <taxon>Eukaryota</taxon>
        <taxon>Metazoa</taxon>
        <taxon>Ecdysozoa</taxon>
        <taxon>Arthropoda</taxon>
        <taxon>Hexapoda</taxon>
        <taxon>Insecta</taxon>
        <taxon>Pterygota</taxon>
        <taxon>Neoptera</taxon>
        <taxon>Endopterygota</taxon>
        <taxon>Hymenoptera</taxon>
        <taxon>Apocrita</taxon>
        <taxon>Aculeata</taxon>
        <taxon>Vespoidea</taxon>
        <taxon>Vespidae</taxon>
        <taxon>Vespinae</taxon>
        <taxon>Vespula</taxon>
    </lineage>
</organism>
<dbReference type="Proteomes" id="UP001607302">
    <property type="component" value="Unassembled WGS sequence"/>
</dbReference>
<keyword evidence="4" id="KW-1185">Reference proteome</keyword>
<accession>A0ABD1ZXS3</accession>
<dbReference type="SMART" id="SM00733">
    <property type="entry name" value="Mterf"/>
    <property type="match status" value="4"/>
</dbReference>
<evidence type="ECO:0000256" key="2">
    <source>
        <dbReference type="ARBA" id="ARBA00022946"/>
    </source>
</evidence>
<proteinExistence type="inferred from homology"/>
<keyword evidence="2" id="KW-0809">Transit peptide</keyword>
<dbReference type="Gene3D" id="1.25.70.10">
    <property type="entry name" value="Transcription termination factor 3, mitochondrial"/>
    <property type="match status" value="1"/>
</dbReference>
<name>A0ABD1ZXS3_VESSQ</name>
<dbReference type="EMBL" id="JAUDFV010000164">
    <property type="protein sequence ID" value="KAL2712957.1"/>
    <property type="molecule type" value="Genomic_DNA"/>
</dbReference>
<dbReference type="InterPro" id="IPR003690">
    <property type="entry name" value="MTERF"/>
</dbReference>
<reference evidence="3 4" key="1">
    <citation type="journal article" date="2024" name="Ann. Entomol. Soc. Am.">
        <title>Genomic analyses of the southern and eastern yellowjacket wasps (Hymenoptera: Vespidae) reveal evolutionary signatures of social life.</title>
        <authorList>
            <person name="Catto M.A."/>
            <person name="Caine P.B."/>
            <person name="Orr S.E."/>
            <person name="Hunt B.G."/>
            <person name="Goodisman M.A.D."/>
        </authorList>
    </citation>
    <scope>NUCLEOTIDE SEQUENCE [LARGE SCALE GENOMIC DNA]</scope>
    <source>
        <strain evidence="3">233</strain>
        <tissue evidence="3">Head and thorax</tissue>
    </source>
</reference>
<evidence type="ECO:0000313" key="3">
    <source>
        <dbReference type="EMBL" id="KAL2712957.1"/>
    </source>
</evidence>
<comment type="caution">
    <text evidence="3">The sequence shown here is derived from an EMBL/GenBank/DDBJ whole genome shotgun (WGS) entry which is preliminary data.</text>
</comment>
<gene>
    <name evidence="3" type="ORF">V1478_017548</name>
</gene>
<dbReference type="AlphaFoldDB" id="A0ABD1ZXS3"/>
<protein>
    <submittedName>
        <fullName evidence="3">Uncharacterized protein</fullName>
    </submittedName>
</protein>